<name>A0A5A7PDB6_STRAF</name>
<feature type="compositionally biased region" description="Basic and acidic residues" evidence="1">
    <location>
        <begin position="240"/>
        <end position="262"/>
    </location>
</feature>
<dbReference type="Proteomes" id="UP000325081">
    <property type="component" value="Unassembled WGS sequence"/>
</dbReference>
<feature type="compositionally biased region" description="Polar residues" evidence="1">
    <location>
        <begin position="212"/>
        <end position="232"/>
    </location>
</feature>
<comment type="caution">
    <text evidence="2">The sequence shown here is derived from an EMBL/GenBank/DDBJ whole genome shotgun (WGS) entry which is preliminary data.</text>
</comment>
<sequence length="262" mass="30285">MKLKVVHRLCEDHHRFLEDRLSQSNLEDIRAPHEHHLEAMKQKMEMLKTTTRHRCRDLAGEGRGREDRRSWGQINLTKSWWSGAVKREWPFEGKEIVHAEGFKMCEENGIEINKEMGEGSEVTEAANLVEAERAVAIQRVLKTLQRGQDLNFIKYVYSRKKVRLELASDDDREADQDAKVVMKEHVDPPIKAQSISRLDPSSIMELRTSYAETNPPNEMASASQGDTSCSGRDSTDSESWESRKDRYHVERSNLEGNNNHER</sequence>
<proteinExistence type="predicted"/>
<keyword evidence="3" id="KW-1185">Reference proteome</keyword>
<dbReference type="AlphaFoldDB" id="A0A5A7PDB6"/>
<gene>
    <name evidence="2" type="ORF">STAS_06897</name>
</gene>
<evidence type="ECO:0000256" key="1">
    <source>
        <dbReference type="SAM" id="MobiDB-lite"/>
    </source>
</evidence>
<feature type="region of interest" description="Disordered" evidence="1">
    <location>
        <begin position="182"/>
        <end position="201"/>
    </location>
</feature>
<dbReference type="EMBL" id="BKCP01004405">
    <property type="protein sequence ID" value="GER30933.1"/>
    <property type="molecule type" value="Genomic_DNA"/>
</dbReference>
<feature type="region of interest" description="Disordered" evidence="1">
    <location>
        <begin position="212"/>
        <end position="262"/>
    </location>
</feature>
<organism evidence="2 3">
    <name type="scientific">Striga asiatica</name>
    <name type="common">Asiatic witchweed</name>
    <name type="synonym">Buchnera asiatica</name>
    <dbReference type="NCBI Taxonomy" id="4170"/>
    <lineage>
        <taxon>Eukaryota</taxon>
        <taxon>Viridiplantae</taxon>
        <taxon>Streptophyta</taxon>
        <taxon>Embryophyta</taxon>
        <taxon>Tracheophyta</taxon>
        <taxon>Spermatophyta</taxon>
        <taxon>Magnoliopsida</taxon>
        <taxon>eudicotyledons</taxon>
        <taxon>Gunneridae</taxon>
        <taxon>Pentapetalae</taxon>
        <taxon>asterids</taxon>
        <taxon>lamiids</taxon>
        <taxon>Lamiales</taxon>
        <taxon>Orobanchaceae</taxon>
        <taxon>Buchnereae</taxon>
        <taxon>Striga</taxon>
    </lineage>
</organism>
<reference evidence="3" key="1">
    <citation type="journal article" date="2019" name="Curr. Biol.">
        <title>Genome Sequence of Striga asiatica Provides Insight into the Evolution of Plant Parasitism.</title>
        <authorList>
            <person name="Yoshida S."/>
            <person name="Kim S."/>
            <person name="Wafula E.K."/>
            <person name="Tanskanen J."/>
            <person name="Kim Y.M."/>
            <person name="Honaas L."/>
            <person name="Yang Z."/>
            <person name="Spallek T."/>
            <person name="Conn C.E."/>
            <person name="Ichihashi Y."/>
            <person name="Cheong K."/>
            <person name="Cui S."/>
            <person name="Der J.P."/>
            <person name="Gundlach H."/>
            <person name="Jiao Y."/>
            <person name="Hori C."/>
            <person name="Ishida J.K."/>
            <person name="Kasahara H."/>
            <person name="Kiba T."/>
            <person name="Kim M.S."/>
            <person name="Koo N."/>
            <person name="Laohavisit A."/>
            <person name="Lee Y.H."/>
            <person name="Lumba S."/>
            <person name="McCourt P."/>
            <person name="Mortimer J.C."/>
            <person name="Mutuku J.M."/>
            <person name="Nomura T."/>
            <person name="Sasaki-Sekimoto Y."/>
            <person name="Seto Y."/>
            <person name="Wang Y."/>
            <person name="Wakatake T."/>
            <person name="Sakakibara H."/>
            <person name="Demura T."/>
            <person name="Yamaguchi S."/>
            <person name="Yoneyama K."/>
            <person name="Manabe R.I."/>
            <person name="Nelson D.C."/>
            <person name="Schulman A.H."/>
            <person name="Timko M.P."/>
            <person name="dePamphilis C.W."/>
            <person name="Choi D."/>
            <person name="Shirasu K."/>
        </authorList>
    </citation>
    <scope>NUCLEOTIDE SEQUENCE [LARGE SCALE GENOMIC DNA]</scope>
    <source>
        <strain evidence="3">cv. UVA1</strain>
    </source>
</reference>
<accession>A0A5A7PDB6</accession>
<protein>
    <submittedName>
        <fullName evidence="2">Venom prothrombin activator omicarin-Cnon-catalytic subunit</fullName>
    </submittedName>
</protein>
<evidence type="ECO:0000313" key="2">
    <source>
        <dbReference type="EMBL" id="GER30933.1"/>
    </source>
</evidence>
<evidence type="ECO:0000313" key="3">
    <source>
        <dbReference type="Proteomes" id="UP000325081"/>
    </source>
</evidence>